<evidence type="ECO:0000313" key="2">
    <source>
        <dbReference type="Proteomes" id="UP001172386"/>
    </source>
</evidence>
<evidence type="ECO:0000313" key="1">
    <source>
        <dbReference type="EMBL" id="KAJ9651792.1"/>
    </source>
</evidence>
<dbReference type="Proteomes" id="UP001172386">
    <property type="component" value="Unassembled WGS sequence"/>
</dbReference>
<proteinExistence type="predicted"/>
<accession>A0ACC2ZVW1</accession>
<dbReference type="EMBL" id="JAPDRQ010000236">
    <property type="protein sequence ID" value="KAJ9651792.1"/>
    <property type="molecule type" value="Genomic_DNA"/>
</dbReference>
<organism evidence="1 2">
    <name type="scientific">Neophaeococcomyces mojaviensis</name>
    <dbReference type="NCBI Taxonomy" id="3383035"/>
    <lineage>
        <taxon>Eukaryota</taxon>
        <taxon>Fungi</taxon>
        <taxon>Dikarya</taxon>
        <taxon>Ascomycota</taxon>
        <taxon>Pezizomycotina</taxon>
        <taxon>Eurotiomycetes</taxon>
        <taxon>Chaetothyriomycetidae</taxon>
        <taxon>Chaetothyriales</taxon>
        <taxon>Chaetothyriales incertae sedis</taxon>
        <taxon>Neophaeococcomyces</taxon>
    </lineage>
</organism>
<gene>
    <name evidence="1" type="ORF">H2198_008971</name>
</gene>
<sequence>MKRGRSTGKPTVAQQQRMDAITEIGCIVAHSLGIDLGDRPIPAEVHHLTVGGKHGAKRRGHDFTIGLNPWSHRGEPFGGMSAARCEELFEHPDREAHEGEPPMASRLTFGIDPGLTGAIVTLLDGEPGPMVDMPVMDGEVDARAVAAFLRQQRDAHPGAVIAVALERIHARPMRNGEGKAIEGSVARHNLAEGFGQLKATVRLLGLHLVLVQPSVWKRRFDLSGKGKDAGRVLAIQRFPAAATQLQRKKDNGRADALLIGLYGDSLIRGGA</sequence>
<name>A0ACC2ZVW1_9EURO</name>
<protein>
    <submittedName>
        <fullName evidence="1">Uncharacterized protein</fullName>
    </submittedName>
</protein>
<reference evidence="1" key="1">
    <citation type="submission" date="2022-10" db="EMBL/GenBank/DDBJ databases">
        <title>Culturing micro-colonial fungi from biological soil crusts in the Mojave desert and describing Neophaeococcomyces mojavensis, and introducing the new genera and species Taxawa tesnikishii.</title>
        <authorList>
            <person name="Kurbessoian T."/>
            <person name="Stajich J.E."/>
        </authorList>
    </citation>
    <scope>NUCLEOTIDE SEQUENCE</scope>
    <source>
        <strain evidence="1">JES_112</strain>
    </source>
</reference>
<keyword evidence="2" id="KW-1185">Reference proteome</keyword>
<comment type="caution">
    <text evidence="1">The sequence shown here is derived from an EMBL/GenBank/DDBJ whole genome shotgun (WGS) entry which is preliminary data.</text>
</comment>